<gene>
    <name evidence="2" type="ORF">FFLO_03569</name>
</gene>
<sequence length="433" mass="47690">MSQSHQIPSFGPCGTCKSGTYIQPVVECGRCTYLSFSGKSPEATQIAKGIKLCMQDGQVCVNGHNKCADCLYGRAQDEAAAARDGYRAEANAIRLRQEETPSSSRSGYLSRKVLKGHLHHLNVPRETLMRDLLAKMVSMVQARYWDMPQEGRPAGVINLHDPDLKQVATLYFANKQRLIDEDEMDKDIGAFHKWARTSQLLHGKDTMPNASTLSLILEIRADLVEPLEMDDLDVGPVGKAIRSSTISGYGGVGKAAGGAMTTAPRKRYISKLPPPRGTSSPPFTTGKDSILVYQRNPSWDEGYGAIEWEEPASYGVLWLDTTSFAQGTVKACFKAMYVPAEEAEVDGSTAYDGPLPTQLMVAKEIKEAVLPETRSFYANNNIVSIGDWKGNTGVKVHYSQLEVEMHMWGKAWADEYMREIADRPEAQTLSLGK</sequence>
<organism evidence="2 3">
    <name type="scientific">Filobasidium floriforme</name>
    <dbReference type="NCBI Taxonomy" id="5210"/>
    <lineage>
        <taxon>Eukaryota</taxon>
        <taxon>Fungi</taxon>
        <taxon>Dikarya</taxon>
        <taxon>Basidiomycota</taxon>
        <taxon>Agaricomycotina</taxon>
        <taxon>Tremellomycetes</taxon>
        <taxon>Filobasidiales</taxon>
        <taxon>Filobasidiaceae</taxon>
        <taxon>Filobasidium</taxon>
    </lineage>
</organism>
<evidence type="ECO:0000313" key="3">
    <source>
        <dbReference type="Proteomes" id="UP000812966"/>
    </source>
</evidence>
<name>A0A8K0JKI9_9TREE</name>
<feature type="region of interest" description="Disordered" evidence="1">
    <location>
        <begin position="268"/>
        <end position="287"/>
    </location>
</feature>
<evidence type="ECO:0000256" key="1">
    <source>
        <dbReference type="SAM" id="MobiDB-lite"/>
    </source>
</evidence>
<proteinExistence type="predicted"/>
<dbReference type="AlphaFoldDB" id="A0A8K0JKI9"/>
<keyword evidence="3" id="KW-1185">Reference proteome</keyword>
<accession>A0A8K0JKI9</accession>
<evidence type="ECO:0000313" key="2">
    <source>
        <dbReference type="EMBL" id="KAG7535971.1"/>
    </source>
</evidence>
<feature type="compositionally biased region" description="Polar residues" evidence="1">
    <location>
        <begin position="277"/>
        <end position="287"/>
    </location>
</feature>
<comment type="caution">
    <text evidence="2">The sequence shown here is derived from an EMBL/GenBank/DDBJ whole genome shotgun (WGS) entry which is preliminary data.</text>
</comment>
<dbReference type="Proteomes" id="UP000812966">
    <property type="component" value="Unassembled WGS sequence"/>
</dbReference>
<reference evidence="2" key="1">
    <citation type="submission" date="2020-04" db="EMBL/GenBank/DDBJ databases">
        <title>Analysis of mating type loci in Filobasidium floriforme.</title>
        <authorList>
            <person name="Nowrousian M."/>
        </authorList>
    </citation>
    <scope>NUCLEOTIDE SEQUENCE</scope>
    <source>
        <strain evidence="2">CBS 6242</strain>
    </source>
</reference>
<dbReference type="EMBL" id="JABELV010000066">
    <property type="protein sequence ID" value="KAG7535971.1"/>
    <property type="molecule type" value="Genomic_DNA"/>
</dbReference>
<protein>
    <submittedName>
        <fullName evidence="2">Uncharacterized protein</fullName>
    </submittedName>
</protein>